<dbReference type="InterPro" id="IPR023234">
    <property type="entry name" value="NarG-like_domain"/>
</dbReference>
<keyword evidence="6 20" id="KW-0349">Heme</keyword>
<dbReference type="PANTHER" id="PTHR30598">
    <property type="entry name" value="NITRATE REDUCTASE PRIVATE CHAPERONE, REDOX ENZYME MATURATION PROTEIN REMP FAMILY"/>
    <property type="match status" value="1"/>
</dbReference>
<comment type="cofactor">
    <cofactor evidence="2">
        <name>heme b</name>
        <dbReference type="ChEBI" id="CHEBI:60344"/>
    </cofactor>
</comment>
<evidence type="ECO:0000256" key="21">
    <source>
        <dbReference type="SAM" id="MobiDB-lite"/>
    </source>
</evidence>
<dbReference type="Proteomes" id="UP000808906">
    <property type="component" value="Unassembled WGS sequence"/>
</dbReference>
<evidence type="ECO:0000256" key="14">
    <source>
        <dbReference type="ARBA" id="ARBA00023136"/>
    </source>
</evidence>
<proteinExistence type="inferred from homology"/>
<dbReference type="AlphaFoldDB" id="A0A9Q2Y3W4"/>
<dbReference type="GO" id="GO:0005886">
    <property type="term" value="C:plasma membrane"/>
    <property type="evidence" value="ECO:0007669"/>
    <property type="project" value="UniProtKB-SubCell"/>
</dbReference>
<feature type="transmembrane region" description="Helical" evidence="22">
    <location>
        <begin position="50"/>
        <end position="72"/>
    </location>
</feature>
<dbReference type="InterPro" id="IPR003816">
    <property type="entry name" value="Nitrate_red_gam"/>
</dbReference>
<dbReference type="Gene3D" id="1.20.950.20">
    <property type="entry name" value="Transmembrane di-heme cytochromes, Chain C"/>
    <property type="match status" value="1"/>
</dbReference>
<keyword evidence="8" id="KW-0479">Metal-binding</keyword>
<evidence type="ECO:0000256" key="7">
    <source>
        <dbReference type="ARBA" id="ARBA00022692"/>
    </source>
</evidence>
<evidence type="ECO:0000313" key="27">
    <source>
        <dbReference type="EMBL" id="NKT80126.1"/>
    </source>
</evidence>
<keyword evidence="7 22" id="KW-0812">Transmembrane</keyword>
<dbReference type="NCBIfam" id="TIGR00351">
    <property type="entry name" value="narI"/>
    <property type="match status" value="1"/>
</dbReference>
<evidence type="ECO:0000256" key="22">
    <source>
        <dbReference type="SAM" id="Phobius"/>
    </source>
</evidence>
<dbReference type="Pfam" id="PF02665">
    <property type="entry name" value="Nitrate_red_gam"/>
    <property type="match status" value="1"/>
</dbReference>
<keyword evidence="9" id="KW-0249">Electron transport</keyword>
<dbReference type="GO" id="GO:0009055">
    <property type="term" value="F:electron transfer activity"/>
    <property type="evidence" value="ECO:0007669"/>
    <property type="project" value="TreeGrafter"/>
</dbReference>
<dbReference type="Proteomes" id="UP000605618">
    <property type="component" value="Unassembled WGS sequence"/>
</dbReference>
<evidence type="ECO:0000259" key="23">
    <source>
        <dbReference type="Pfam" id="PF02665"/>
    </source>
</evidence>
<keyword evidence="5" id="KW-1003">Cell membrane</keyword>
<dbReference type="GO" id="GO:0020037">
    <property type="term" value="F:heme binding"/>
    <property type="evidence" value="ECO:0007669"/>
    <property type="project" value="TreeGrafter"/>
</dbReference>
<feature type="binding site" description="axial binding residue" evidence="20">
    <location>
        <position position="209"/>
    </location>
    <ligand>
        <name>heme b</name>
        <dbReference type="ChEBI" id="CHEBI:60344"/>
        <label>1</label>
    </ligand>
    <ligandPart>
        <name>Fe</name>
        <dbReference type="ChEBI" id="CHEBI:18248"/>
    </ligandPart>
</feature>
<evidence type="ECO:0000313" key="29">
    <source>
        <dbReference type="Proteomes" id="UP000808906"/>
    </source>
</evidence>
<dbReference type="EMBL" id="WVBC01000032">
    <property type="protein sequence ID" value="NKT80126.1"/>
    <property type="molecule type" value="Genomic_DNA"/>
</dbReference>
<feature type="transmembrane region" description="Helical" evidence="22">
    <location>
        <begin position="134"/>
        <end position="158"/>
    </location>
</feature>
<evidence type="ECO:0000256" key="9">
    <source>
        <dbReference type="ARBA" id="ARBA00022982"/>
    </source>
</evidence>
<evidence type="ECO:0000256" key="11">
    <source>
        <dbReference type="ARBA" id="ARBA00023002"/>
    </source>
</evidence>
<comment type="similarity">
    <text evidence="17">In the C-terminal section; belongs to the nitrate reductase gamma subunit family.</text>
</comment>
<evidence type="ECO:0000313" key="26">
    <source>
        <dbReference type="EMBL" id="NKS25538.1"/>
    </source>
</evidence>
<keyword evidence="13" id="KW-0534">Nitrate assimilation</keyword>
<keyword evidence="10 22" id="KW-1133">Transmembrane helix</keyword>
<evidence type="ECO:0000256" key="19">
    <source>
        <dbReference type="ARBA" id="ARBA00071287"/>
    </source>
</evidence>
<reference evidence="26" key="2">
    <citation type="journal article" date="2020" name="Environ. Microbiol.">
        <title>The novel and transferable erm(51) gene confers Macrolides, Lincosamides, and Streptogramins B (MLSB) resistance to clonal Rhodococcus equi in the environment.</title>
        <authorList>
            <person name="Huber L."/>
            <person name="Giguere S."/>
            <person name="Slovis N.M."/>
            <person name="Alvarez-Narvaez S."/>
            <person name="Hart K.A."/>
            <person name="Greiter M."/>
            <person name="Morris E.R.A."/>
            <person name="Cohen N.D."/>
        </authorList>
    </citation>
    <scope>NUCLEOTIDE SEQUENCE</scope>
    <source>
        <strain evidence="27">Lh_116_1</strain>
        <strain evidence="26">Lh_141_1</strain>
        <strain evidence="28">Lh_16_1</strain>
    </source>
</reference>
<name>A0A9Q2Y3W4_RHOHA</name>
<dbReference type="GO" id="GO:0009325">
    <property type="term" value="C:nitrate reductase complex"/>
    <property type="evidence" value="ECO:0007669"/>
    <property type="project" value="InterPro"/>
</dbReference>
<dbReference type="GO" id="GO:0008940">
    <property type="term" value="F:nitrate reductase activity"/>
    <property type="evidence" value="ECO:0007669"/>
    <property type="project" value="InterPro"/>
</dbReference>
<feature type="transmembrane region" description="Helical" evidence="22">
    <location>
        <begin position="6"/>
        <end position="29"/>
    </location>
</feature>
<dbReference type="EMBL" id="WUXR01000002">
    <property type="protein sequence ID" value="MBM4565151.1"/>
    <property type="molecule type" value="Genomic_DNA"/>
</dbReference>
<dbReference type="GO" id="GO:0019645">
    <property type="term" value="P:anaerobic electron transport chain"/>
    <property type="evidence" value="ECO:0007669"/>
    <property type="project" value="TreeGrafter"/>
</dbReference>
<dbReference type="InterPro" id="IPR036197">
    <property type="entry name" value="NarG-like_sf"/>
</dbReference>
<evidence type="ECO:0000256" key="4">
    <source>
        <dbReference type="ARBA" id="ARBA00022448"/>
    </source>
</evidence>
<keyword evidence="11 24" id="KW-0560">Oxidoreductase</keyword>
<dbReference type="GO" id="GO:0046872">
    <property type="term" value="F:metal ion binding"/>
    <property type="evidence" value="ECO:0007669"/>
    <property type="project" value="UniProtKB-KW"/>
</dbReference>
<comment type="similarity">
    <text evidence="18">In the N-terminal section; belongs to the nitrate reductase alpha subunit family.</text>
</comment>
<evidence type="ECO:0000256" key="10">
    <source>
        <dbReference type="ARBA" id="ARBA00022989"/>
    </source>
</evidence>
<accession>A0A9Q2Y3W4</accession>
<feature type="transmembrane region" description="Helical" evidence="22">
    <location>
        <begin position="92"/>
        <end position="114"/>
    </location>
</feature>
<keyword evidence="14 22" id="KW-0472">Membrane</keyword>
<comment type="cofactor">
    <cofactor evidence="1">
        <name>Mo-bis(molybdopterin guanine dinucleotide)</name>
        <dbReference type="ChEBI" id="CHEBI:60539"/>
    </cofactor>
</comment>
<dbReference type="EMBL" id="WVDC01000001">
    <property type="protein sequence ID" value="NKW41333.1"/>
    <property type="molecule type" value="Genomic_DNA"/>
</dbReference>
<dbReference type="SUPFAM" id="SSF103501">
    <property type="entry name" value="Respiratory nitrate reductase 1 gamma chain"/>
    <property type="match status" value="1"/>
</dbReference>
<evidence type="ECO:0000313" key="25">
    <source>
        <dbReference type="EMBL" id="MBM4714697.1"/>
    </source>
</evidence>
<dbReference type="Proteomes" id="UP000706122">
    <property type="component" value="Unassembled WGS sequence"/>
</dbReference>
<evidence type="ECO:0000256" key="15">
    <source>
        <dbReference type="ARBA" id="ARBA00056200"/>
    </source>
</evidence>
<reference evidence="24" key="1">
    <citation type="submission" date="2019-11" db="EMBL/GenBank/DDBJ databases">
        <title>Spread of Macrolides and rifampicin resistant Rhodococcus equi in clinical isolates in the USA.</title>
        <authorList>
            <person name="Alvarez-Narvaez S."/>
            <person name="Huber L."/>
            <person name="Cohen N.D."/>
            <person name="Slovis N."/>
            <person name="Greiter M."/>
            <person name="Giguere S."/>
            <person name="Hart K."/>
        </authorList>
    </citation>
    <scope>NUCLEOTIDE SEQUENCE</scope>
    <source>
        <strain evidence="24">Lh_17</strain>
        <strain evidence="25">Lh_5</strain>
    </source>
</reference>
<dbReference type="EMBL" id="WUYZ01000001">
    <property type="protein sequence ID" value="NKS25538.1"/>
    <property type="molecule type" value="Genomic_DNA"/>
</dbReference>
<gene>
    <name evidence="24" type="primary">narI</name>
    <name evidence="24" type="ORF">GS441_06815</name>
    <name evidence="26" type="ORF">GS505_06690</name>
    <name evidence="25" type="ORF">GS551_10870</name>
    <name evidence="27" type="ORF">GS882_18735</name>
    <name evidence="28" type="ORF">GS947_06810</name>
</gene>
<evidence type="ECO:0000256" key="16">
    <source>
        <dbReference type="ARBA" id="ARBA00061095"/>
    </source>
</evidence>
<evidence type="ECO:0000256" key="13">
    <source>
        <dbReference type="ARBA" id="ARBA00023063"/>
    </source>
</evidence>
<evidence type="ECO:0000256" key="18">
    <source>
        <dbReference type="ARBA" id="ARBA00061480"/>
    </source>
</evidence>
<protein>
    <recommendedName>
        <fullName evidence="19">Nitrate reductase-like protein NarX</fullName>
    </recommendedName>
</protein>
<evidence type="ECO:0000313" key="28">
    <source>
        <dbReference type="EMBL" id="NKW41333.1"/>
    </source>
</evidence>
<evidence type="ECO:0000256" key="12">
    <source>
        <dbReference type="ARBA" id="ARBA00023004"/>
    </source>
</evidence>
<feature type="binding site" description="axial binding residue" evidence="20">
    <location>
        <position position="69"/>
    </location>
    <ligand>
        <name>heme b</name>
        <dbReference type="ChEBI" id="CHEBI:60344"/>
        <label>1</label>
    </ligand>
    <ligandPart>
        <name>Fe</name>
        <dbReference type="ChEBI" id="CHEBI:18248"/>
    </ligandPart>
</feature>
<evidence type="ECO:0000256" key="6">
    <source>
        <dbReference type="ARBA" id="ARBA00022617"/>
    </source>
</evidence>
<evidence type="ECO:0000256" key="17">
    <source>
        <dbReference type="ARBA" id="ARBA00061196"/>
    </source>
</evidence>
<keyword evidence="12 20" id="KW-0408">Iron</keyword>
<feature type="binding site" description="axial binding residue" evidence="20">
    <location>
        <position position="191"/>
    </location>
    <ligand>
        <name>heme b</name>
        <dbReference type="ChEBI" id="CHEBI:60344"/>
        <label>1</label>
    </ligand>
    <ligandPart>
        <name>Fe</name>
        <dbReference type="ChEBI" id="CHEBI:18248"/>
    </ligandPart>
</feature>
<dbReference type="Proteomes" id="UP000603463">
    <property type="component" value="Unassembled WGS sequence"/>
</dbReference>
<evidence type="ECO:0000313" key="24">
    <source>
        <dbReference type="EMBL" id="MBM4565151.1"/>
    </source>
</evidence>
<comment type="function">
    <text evidence="15">Does not seem to have nitrate reductase activity.</text>
</comment>
<evidence type="ECO:0000256" key="1">
    <source>
        <dbReference type="ARBA" id="ARBA00001942"/>
    </source>
</evidence>
<evidence type="ECO:0000256" key="20">
    <source>
        <dbReference type="PIRSR" id="PIRSR603816-1"/>
    </source>
</evidence>
<comment type="subcellular location">
    <subcellularLocation>
        <location evidence="3">Cell membrane</location>
        <topology evidence="3">Multi-pass membrane protein</topology>
    </subcellularLocation>
</comment>
<comment type="caution">
    <text evidence="24">The sequence shown here is derived from an EMBL/GenBank/DDBJ whole genome shotgun (WGS) entry which is preliminary data.</text>
</comment>
<feature type="region of interest" description="Disordered" evidence="21">
    <location>
        <begin position="235"/>
        <end position="262"/>
    </location>
</feature>
<dbReference type="PANTHER" id="PTHR30598:SF3">
    <property type="entry name" value="RESPIRATORY NITRATE REDUCTASE 1 GAMMA CHAIN"/>
    <property type="match status" value="1"/>
</dbReference>
<evidence type="ECO:0000256" key="2">
    <source>
        <dbReference type="ARBA" id="ARBA00001970"/>
    </source>
</evidence>
<feature type="transmembrane region" description="Helical" evidence="22">
    <location>
        <begin position="178"/>
        <end position="202"/>
    </location>
</feature>
<dbReference type="GO" id="GO:0042128">
    <property type="term" value="P:nitrate assimilation"/>
    <property type="evidence" value="ECO:0007669"/>
    <property type="project" value="UniProtKB-KW"/>
</dbReference>
<dbReference type="RefSeq" id="WP_064058241.1">
    <property type="nucleotide sequence ID" value="NZ_AP024181.1"/>
</dbReference>
<dbReference type="InterPro" id="IPR051936">
    <property type="entry name" value="Heme-iron_electron_transfer"/>
</dbReference>
<dbReference type="Proteomes" id="UP000608063">
    <property type="component" value="Unassembled WGS sequence"/>
</dbReference>
<sequence length="262" mass="29660">MTDSSLTDILLWAVLPYVMVGIFVTGVAWRYRYDQFGWTTRSSELYESRLLRIGSPLFHFGLVFVVAGHVLGLIIPDEWTAALGVTETRYHYVAYVLGGLAGFCTLVGIAILLYRRRTKGPVFMATTRNDKMMYLVLVATICAGLWTTVAANSLHQGYNYRETIGPWFRSLFILQPEIHLIASAPLTYQVHALIGIVLFILWPFTRLVHAFSAPVKYLFRPYIVYRSRDVGGAPRTETPGRGWDVGATRPPRTPRQVRKTRA</sequence>
<evidence type="ECO:0000256" key="5">
    <source>
        <dbReference type="ARBA" id="ARBA00022475"/>
    </source>
</evidence>
<feature type="domain" description="NarG-like" evidence="23">
    <location>
        <begin position="9"/>
        <end position="228"/>
    </location>
</feature>
<evidence type="ECO:0000256" key="3">
    <source>
        <dbReference type="ARBA" id="ARBA00004651"/>
    </source>
</evidence>
<feature type="binding site" description="axial binding residue" evidence="20">
    <location>
        <position position="59"/>
    </location>
    <ligand>
        <name>heme b</name>
        <dbReference type="ChEBI" id="CHEBI:60344"/>
        <label>1</label>
    </ligand>
    <ligandPart>
        <name>Fe</name>
        <dbReference type="ChEBI" id="CHEBI:18248"/>
    </ligandPart>
</feature>
<dbReference type="EMBL" id="WUYC01000001">
    <property type="protein sequence ID" value="MBM4714697.1"/>
    <property type="molecule type" value="Genomic_DNA"/>
</dbReference>
<evidence type="ECO:0000256" key="8">
    <source>
        <dbReference type="ARBA" id="ARBA00022723"/>
    </source>
</evidence>
<comment type="similarity">
    <text evidence="16">In the central section; belongs to the NarJ/NarW family.</text>
</comment>
<dbReference type="FunFam" id="1.20.950.20:FF:000001">
    <property type="entry name" value="Respiratory nitrate reductase subunit gamma"/>
    <property type="match status" value="1"/>
</dbReference>
<organism evidence="24 29">
    <name type="scientific">Rhodococcus hoagii</name>
    <name type="common">Corynebacterium equii</name>
    <dbReference type="NCBI Taxonomy" id="43767"/>
    <lineage>
        <taxon>Bacteria</taxon>
        <taxon>Bacillati</taxon>
        <taxon>Actinomycetota</taxon>
        <taxon>Actinomycetes</taxon>
        <taxon>Mycobacteriales</taxon>
        <taxon>Nocardiaceae</taxon>
        <taxon>Prescottella</taxon>
    </lineage>
</organism>
<keyword evidence="4" id="KW-0813">Transport</keyword>